<name>A0A8J2VCW7_9FLAO</name>
<dbReference type="Pfam" id="PF17963">
    <property type="entry name" value="Big_9"/>
    <property type="match status" value="1"/>
</dbReference>
<sequence>MVSCSGDDIDVTTENISLLNTETYEYDLGAFGDEDGAIISKQAEHYEISELNQNGTVVYTYKPANGFSGSDQVRIEIITGSDGASAGSVSSIVEIKFTVTE</sequence>
<dbReference type="AlphaFoldDB" id="A0A8J2VCW7"/>
<reference evidence="1" key="2">
    <citation type="submission" date="2020-09" db="EMBL/GenBank/DDBJ databases">
        <authorList>
            <person name="Sun Q."/>
            <person name="Zhou Y."/>
        </authorList>
    </citation>
    <scope>NUCLEOTIDE SEQUENCE</scope>
    <source>
        <strain evidence="1">CGMCC 1.12924</strain>
    </source>
</reference>
<accession>A0A8J2VCW7</accession>
<proteinExistence type="predicted"/>
<evidence type="ECO:0000313" key="2">
    <source>
        <dbReference type="Proteomes" id="UP000652231"/>
    </source>
</evidence>
<organism evidence="1 2">
    <name type="scientific">Planktosalinus lacus</name>
    <dbReference type="NCBI Taxonomy" id="1526573"/>
    <lineage>
        <taxon>Bacteria</taxon>
        <taxon>Pseudomonadati</taxon>
        <taxon>Bacteroidota</taxon>
        <taxon>Flavobacteriia</taxon>
        <taxon>Flavobacteriales</taxon>
        <taxon>Flavobacteriaceae</taxon>
        <taxon>Planktosalinus</taxon>
    </lineage>
</organism>
<protein>
    <submittedName>
        <fullName evidence="1">Uncharacterized protein</fullName>
    </submittedName>
</protein>
<dbReference type="EMBL" id="BMGK01000011">
    <property type="protein sequence ID" value="GGD99751.1"/>
    <property type="molecule type" value="Genomic_DNA"/>
</dbReference>
<dbReference type="Proteomes" id="UP000652231">
    <property type="component" value="Unassembled WGS sequence"/>
</dbReference>
<keyword evidence="2" id="KW-1185">Reference proteome</keyword>
<reference evidence="1" key="1">
    <citation type="journal article" date="2014" name="Int. J. Syst. Evol. Microbiol.">
        <title>Complete genome sequence of Corynebacterium casei LMG S-19264T (=DSM 44701T), isolated from a smear-ripened cheese.</title>
        <authorList>
            <consortium name="US DOE Joint Genome Institute (JGI-PGF)"/>
            <person name="Walter F."/>
            <person name="Albersmeier A."/>
            <person name="Kalinowski J."/>
            <person name="Ruckert C."/>
        </authorList>
    </citation>
    <scope>NUCLEOTIDE SEQUENCE</scope>
    <source>
        <strain evidence="1">CGMCC 1.12924</strain>
    </source>
</reference>
<evidence type="ECO:0000313" key="1">
    <source>
        <dbReference type="EMBL" id="GGD99751.1"/>
    </source>
</evidence>
<comment type="caution">
    <text evidence="1">The sequence shown here is derived from an EMBL/GenBank/DDBJ whole genome shotgun (WGS) entry which is preliminary data.</text>
</comment>
<gene>
    <name evidence="1" type="ORF">GCM10011312_24070</name>
</gene>